<dbReference type="eggNOG" id="COG1560">
    <property type="taxonomic scope" value="Bacteria"/>
</dbReference>
<reference evidence="11" key="1">
    <citation type="submission" date="2017-04" db="EMBL/GenBank/DDBJ databases">
        <title>Function of individual gut microbiota members based on whole genome sequencing of pure cultures obtained from chicken caecum.</title>
        <authorList>
            <person name="Medvecky M."/>
            <person name="Cejkova D."/>
            <person name="Polansky O."/>
            <person name="Karasova D."/>
            <person name="Kubasova T."/>
            <person name="Cizek A."/>
            <person name="Rychlik I."/>
        </authorList>
    </citation>
    <scope>NUCLEOTIDE SEQUENCE [LARGE SCALE GENOMIC DNA]</scope>
    <source>
        <strain evidence="11">An90</strain>
    </source>
</reference>
<keyword evidence="5 7" id="KW-0472">Membrane</keyword>
<evidence type="ECO:0000313" key="10">
    <source>
        <dbReference type="EMBL" id="OUN02213.1"/>
    </source>
</evidence>
<dbReference type="GO" id="GO:0005886">
    <property type="term" value="C:plasma membrane"/>
    <property type="evidence" value="ECO:0007669"/>
    <property type="project" value="UniProtKB-SubCell"/>
</dbReference>
<sequence length="306" mass="37294">MKRTELNFVQKVWLESLWLGARVFAMMPYWFKYYIVENLLFFIIYYCLRYRMKVVKANLRNSFPEKSEQERAAVCRSFYRTLAEIFVDTVNMAHMGEEKGRTVLTVKGFEEHYAKVHGRDWIAMTAHFGCWEYCSYWGLYERSQMLVAVYHPLRSKVMECLYQRLRNYENSMTVAMKDSLRFYLRNRERGIEGKNLVMGLIADQNPPRRPDSHWFRFLNQDTIFFDGGEKLALRCNLPVYFVRMERLQRGRYQMSFEPIYDGVEEVAEYEITERYVRRLEAMIREHPELWMWSHRRWKHKRTNANR</sequence>
<dbReference type="EMBL" id="VVXH01000019">
    <property type="protein sequence ID" value="KAA2375851.1"/>
    <property type="molecule type" value="Genomic_DNA"/>
</dbReference>
<accession>A0A1Y3QRE3</accession>
<feature type="transmembrane region" description="Helical" evidence="7">
    <location>
        <begin position="29"/>
        <end position="48"/>
    </location>
</feature>
<dbReference type="InterPro" id="IPR004960">
    <property type="entry name" value="LipA_acyltrans"/>
</dbReference>
<dbReference type="GO" id="GO:0009247">
    <property type="term" value="P:glycolipid biosynthetic process"/>
    <property type="evidence" value="ECO:0007669"/>
    <property type="project" value="UniProtKB-ARBA"/>
</dbReference>
<dbReference type="GO" id="GO:0016746">
    <property type="term" value="F:acyltransferase activity"/>
    <property type="evidence" value="ECO:0007669"/>
    <property type="project" value="UniProtKB-KW"/>
</dbReference>
<dbReference type="EMBL" id="JANGBQ010000017">
    <property type="protein sequence ID" value="MCQ5083527.1"/>
    <property type="molecule type" value="Genomic_DNA"/>
</dbReference>
<comment type="subcellular location">
    <subcellularLocation>
        <location evidence="1">Cell inner membrane</location>
    </subcellularLocation>
</comment>
<evidence type="ECO:0000256" key="3">
    <source>
        <dbReference type="ARBA" id="ARBA00022519"/>
    </source>
</evidence>
<keyword evidence="3" id="KW-0997">Cell inner membrane</keyword>
<keyword evidence="2" id="KW-1003">Cell membrane</keyword>
<dbReference type="OrthoDB" id="9801955at2"/>
<evidence type="ECO:0000313" key="9">
    <source>
        <dbReference type="EMBL" id="MCQ5083527.1"/>
    </source>
</evidence>
<reference evidence="10" key="2">
    <citation type="journal article" date="2018" name="BMC Genomics">
        <title>Whole genome sequencing and function prediction of 133 gut anaerobes isolated from chicken caecum in pure cultures.</title>
        <authorList>
            <person name="Medvecky M."/>
            <person name="Cejkova D."/>
            <person name="Polansky O."/>
            <person name="Karasova D."/>
            <person name="Kubasova T."/>
            <person name="Cizek A."/>
            <person name="Rychlik I."/>
        </authorList>
    </citation>
    <scope>NUCLEOTIDE SEQUENCE</scope>
    <source>
        <strain evidence="10">An90</strain>
    </source>
</reference>
<keyword evidence="6 10" id="KW-0012">Acyltransferase</keyword>
<dbReference type="RefSeq" id="WP_018696850.1">
    <property type="nucleotide sequence ID" value="NZ_AP025562.1"/>
</dbReference>
<dbReference type="EMBL" id="NFHB01000009">
    <property type="protein sequence ID" value="OUN02213.1"/>
    <property type="molecule type" value="Genomic_DNA"/>
</dbReference>
<protein>
    <submittedName>
        <fullName evidence="10">Lauroyl acyltransferase</fullName>
    </submittedName>
    <submittedName>
        <fullName evidence="8">Lysophospholipid acyltransferase family protein</fullName>
    </submittedName>
</protein>
<evidence type="ECO:0000313" key="11">
    <source>
        <dbReference type="Proteomes" id="UP000195772"/>
    </source>
</evidence>
<reference evidence="8 12" key="3">
    <citation type="journal article" date="2019" name="Nat. Med.">
        <title>A library of human gut bacterial isolates paired with longitudinal multiomics data enables mechanistic microbiome research.</title>
        <authorList>
            <person name="Poyet M."/>
            <person name="Groussin M."/>
            <person name="Gibbons S.M."/>
            <person name="Avila-Pacheco J."/>
            <person name="Jiang X."/>
            <person name="Kearney S.M."/>
            <person name="Perrotta A.R."/>
            <person name="Berdy B."/>
            <person name="Zhao S."/>
            <person name="Lieberman T.D."/>
            <person name="Swanson P.K."/>
            <person name="Smith M."/>
            <person name="Roesemann S."/>
            <person name="Alexander J.E."/>
            <person name="Rich S.A."/>
            <person name="Livny J."/>
            <person name="Vlamakis H."/>
            <person name="Clish C."/>
            <person name="Bullock K."/>
            <person name="Deik A."/>
            <person name="Scott J."/>
            <person name="Pierce K.A."/>
            <person name="Xavier R.J."/>
            <person name="Alm E.J."/>
        </authorList>
    </citation>
    <scope>NUCLEOTIDE SEQUENCE [LARGE SCALE GENOMIC DNA]</scope>
    <source>
        <strain evidence="8 12">BIOML-A266</strain>
    </source>
</reference>
<evidence type="ECO:0000256" key="5">
    <source>
        <dbReference type="ARBA" id="ARBA00023136"/>
    </source>
</evidence>
<evidence type="ECO:0000256" key="1">
    <source>
        <dbReference type="ARBA" id="ARBA00004533"/>
    </source>
</evidence>
<dbReference type="Proteomes" id="UP000195772">
    <property type="component" value="Unassembled WGS sequence"/>
</dbReference>
<keyword evidence="4 10" id="KW-0808">Transferase</keyword>
<evidence type="ECO:0000313" key="8">
    <source>
        <dbReference type="EMBL" id="KAA2375851.1"/>
    </source>
</evidence>
<keyword evidence="7" id="KW-1133">Transmembrane helix</keyword>
<organism evidence="10 11">
    <name type="scientific">Alistipes onderdonkii</name>
    <dbReference type="NCBI Taxonomy" id="328813"/>
    <lineage>
        <taxon>Bacteria</taxon>
        <taxon>Pseudomonadati</taxon>
        <taxon>Bacteroidota</taxon>
        <taxon>Bacteroidia</taxon>
        <taxon>Bacteroidales</taxon>
        <taxon>Rikenellaceae</taxon>
        <taxon>Alistipes</taxon>
    </lineage>
</organism>
<dbReference type="Pfam" id="PF03279">
    <property type="entry name" value="Lip_A_acyltrans"/>
    <property type="match status" value="1"/>
</dbReference>
<evidence type="ECO:0000313" key="12">
    <source>
        <dbReference type="Proteomes" id="UP000322940"/>
    </source>
</evidence>
<dbReference type="Proteomes" id="UP001205035">
    <property type="component" value="Unassembled WGS sequence"/>
</dbReference>
<keyword evidence="7" id="KW-0812">Transmembrane</keyword>
<dbReference type="CDD" id="cd07984">
    <property type="entry name" value="LPLAT_LABLAT-like"/>
    <property type="match status" value="1"/>
</dbReference>
<dbReference type="PANTHER" id="PTHR30606">
    <property type="entry name" value="LIPID A BIOSYNTHESIS LAUROYL ACYLTRANSFERASE"/>
    <property type="match status" value="1"/>
</dbReference>
<proteinExistence type="predicted"/>
<name>A0A1Y3QRE3_9BACT</name>
<dbReference type="PANTHER" id="PTHR30606:SF10">
    <property type="entry name" value="PHOSPHATIDYLINOSITOL MANNOSIDE ACYLTRANSFERASE"/>
    <property type="match status" value="1"/>
</dbReference>
<evidence type="ECO:0000256" key="7">
    <source>
        <dbReference type="SAM" id="Phobius"/>
    </source>
</evidence>
<gene>
    <name evidence="10" type="ORF">B5G41_12685</name>
    <name evidence="8" type="ORF">F2Y10_14505</name>
    <name evidence="9" type="ORF">NE651_11605</name>
</gene>
<dbReference type="AlphaFoldDB" id="A0A1Y3QRE3"/>
<evidence type="ECO:0000256" key="4">
    <source>
        <dbReference type="ARBA" id="ARBA00022679"/>
    </source>
</evidence>
<reference evidence="9" key="4">
    <citation type="submission" date="2022-06" db="EMBL/GenBank/DDBJ databases">
        <title>Isolation of gut microbiota from human fecal samples.</title>
        <authorList>
            <person name="Pamer E.G."/>
            <person name="Barat B."/>
            <person name="Waligurski E."/>
            <person name="Medina S."/>
            <person name="Paddock L."/>
            <person name="Mostad J."/>
        </authorList>
    </citation>
    <scope>NUCLEOTIDE SEQUENCE</scope>
    <source>
        <strain evidence="9">DFI.6.22</strain>
    </source>
</reference>
<dbReference type="Proteomes" id="UP000322940">
    <property type="component" value="Unassembled WGS sequence"/>
</dbReference>
<evidence type="ECO:0000256" key="6">
    <source>
        <dbReference type="ARBA" id="ARBA00023315"/>
    </source>
</evidence>
<evidence type="ECO:0000256" key="2">
    <source>
        <dbReference type="ARBA" id="ARBA00022475"/>
    </source>
</evidence>
<comment type="caution">
    <text evidence="10">The sequence shown here is derived from an EMBL/GenBank/DDBJ whole genome shotgun (WGS) entry which is preliminary data.</text>
</comment>